<dbReference type="FunFam" id="1.10.10.1410:FF:000001">
    <property type="entry name" value="60S acidic ribosomal protein P1"/>
    <property type="match status" value="1"/>
</dbReference>
<dbReference type="Pfam" id="PF00428">
    <property type="entry name" value="Ribosomal_60s"/>
    <property type="match status" value="1"/>
</dbReference>
<dbReference type="GO" id="GO:0030295">
    <property type="term" value="F:protein kinase activator activity"/>
    <property type="evidence" value="ECO:0007669"/>
    <property type="project" value="TreeGrafter"/>
</dbReference>
<proteinExistence type="inferred from homology"/>
<dbReference type="GO" id="GO:0003735">
    <property type="term" value="F:structural constituent of ribosome"/>
    <property type="evidence" value="ECO:0007669"/>
    <property type="project" value="InterPro"/>
</dbReference>
<dbReference type="InterPro" id="IPR027534">
    <property type="entry name" value="Ribosomal_P1/P2"/>
</dbReference>
<dbReference type="PANTHER" id="PTHR45696">
    <property type="entry name" value="60S ACIDIC RIBOSOMAL PROTEIN P1"/>
    <property type="match status" value="1"/>
</dbReference>
<feature type="compositionally biased region" description="Gly residues" evidence="4">
    <location>
        <begin position="72"/>
        <end position="83"/>
    </location>
</feature>
<comment type="similarity">
    <text evidence="1">Belongs to the eukaryotic ribosomal protein P1/P2 family.</text>
</comment>
<dbReference type="EMBL" id="HBFE01001753">
    <property type="protein sequence ID" value="CAD8725113.1"/>
    <property type="molecule type" value="Transcribed_RNA"/>
</dbReference>
<keyword evidence="3" id="KW-0687">Ribonucleoprotein</keyword>
<dbReference type="GO" id="GO:0022625">
    <property type="term" value="C:cytosolic large ribosomal subunit"/>
    <property type="evidence" value="ECO:0007669"/>
    <property type="project" value="TreeGrafter"/>
</dbReference>
<feature type="compositionally biased region" description="Acidic residues" evidence="4">
    <location>
        <begin position="94"/>
        <end position="111"/>
    </location>
</feature>
<sequence length="111" mass="11112">MVAASKNELACVYAALILSDDGAPVTADKITAIAEAAGVSLDAFYPTLFAKACESVDIEQVITQMSSATPSAGGGGGVGGAADGGAAAPAAEEKEPEPEEEEEEAEFDLFD</sequence>
<dbReference type="HAMAP" id="MF_01478">
    <property type="entry name" value="Ribosomal_L12_arch"/>
    <property type="match status" value="1"/>
</dbReference>
<name>A0A7S0T6B8_9RHOD</name>
<dbReference type="InterPro" id="IPR038716">
    <property type="entry name" value="P1/P2_N_sf"/>
</dbReference>
<dbReference type="CDD" id="cd05831">
    <property type="entry name" value="Ribosomal_P1"/>
    <property type="match status" value="1"/>
</dbReference>
<protein>
    <recommendedName>
        <fullName evidence="6">60S acidic ribosomal protein P1</fullName>
    </recommendedName>
</protein>
<reference evidence="5" key="1">
    <citation type="submission" date="2021-01" db="EMBL/GenBank/DDBJ databases">
        <authorList>
            <person name="Corre E."/>
            <person name="Pelletier E."/>
            <person name="Niang G."/>
            <person name="Scheremetjew M."/>
            <person name="Finn R."/>
            <person name="Kale V."/>
            <person name="Holt S."/>
            <person name="Cochrane G."/>
            <person name="Meng A."/>
            <person name="Brown T."/>
            <person name="Cohen L."/>
        </authorList>
    </citation>
    <scope>NUCLEOTIDE SEQUENCE</scope>
    <source>
        <strain evidence="5">CCMP3276</strain>
    </source>
</reference>
<keyword evidence="2" id="KW-0689">Ribosomal protein</keyword>
<dbReference type="Gene3D" id="1.10.10.1410">
    <property type="match status" value="1"/>
</dbReference>
<accession>A0A7S0T6B8</accession>
<evidence type="ECO:0000256" key="1">
    <source>
        <dbReference type="ARBA" id="ARBA00005436"/>
    </source>
</evidence>
<dbReference type="GO" id="GO:0006414">
    <property type="term" value="P:translational elongation"/>
    <property type="evidence" value="ECO:0007669"/>
    <property type="project" value="InterPro"/>
</dbReference>
<evidence type="ECO:0000256" key="3">
    <source>
        <dbReference type="ARBA" id="ARBA00023274"/>
    </source>
</evidence>
<evidence type="ECO:0000256" key="4">
    <source>
        <dbReference type="SAM" id="MobiDB-lite"/>
    </source>
</evidence>
<gene>
    <name evidence="5" type="ORF">EMAD1354_LOCUS1191</name>
</gene>
<dbReference type="AlphaFoldDB" id="A0A7S0T6B8"/>
<evidence type="ECO:0008006" key="6">
    <source>
        <dbReference type="Google" id="ProtNLM"/>
    </source>
</evidence>
<organism evidence="5">
    <name type="scientific">Erythrolobus madagascarensis</name>
    <dbReference type="NCBI Taxonomy" id="708628"/>
    <lineage>
        <taxon>Eukaryota</taxon>
        <taxon>Rhodophyta</taxon>
        <taxon>Bangiophyceae</taxon>
        <taxon>Porphyridiales</taxon>
        <taxon>Porphyridiaceae</taxon>
        <taxon>Erythrolobus</taxon>
    </lineage>
</organism>
<evidence type="ECO:0000313" key="5">
    <source>
        <dbReference type="EMBL" id="CAD8725113.1"/>
    </source>
</evidence>
<evidence type="ECO:0000256" key="2">
    <source>
        <dbReference type="ARBA" id="ARBA00022980"/>
    </source>
</evidence>
<feature type="region of interest" description="Disordered" evidence="4">
    <location>
        <begin position="67"/>
        <end position="111"/>
    </location>
</feature>
<dbReference type="GO" id="GO:0043021">
    <property type="term" value="F:ribonucleoprotein complex binding"/>
    <property type="evidence" value="ECO:0007669"/>
    <property type="project" value="TreeGrafter"/>
</dbReference>
<dbReference type="GO" id="GO:0002181">
    <property type="term" value="P:cytoplasmic translation"/>
    <property type="evidence" value="ECO:0007669"/>
    <property type="project" value="TreeGrafter"/>
</dbReference>
<dbReference type="PANTHER" id="PTHR45696:SF10">
    <property type="entry name" value="LARGE RIBOSOMAL SUBUNIT PROTEIN P1"/>
    <property type="match status" value="1"/>
</dbReference>